<sequence length="165" mass="17772">MRCPLASLTVTAAVLATFAVPVSPAQAGTVPASARVGTARENMVVRLVNARRAKKKGCRALKHHPQLHRAARTHSADMAEHGYFSHTSRDGMDHIGRIKAAGYKRGSRWSENLGKGQRTPAMAVQSWMNYAGTKAAIMNCKFTVIGVGAVDDSDGKIVWTQVFAD</sequence>
<dbReference type="RefSeq" id="WP_346106747.1">
    <property type="nucleotide sequence ID" value="NZ_BAAAMU010000026.1"/>
</dbReference>
<dbReference type="EMBL" id="BAAAMU010000026">
    <property type="protein sequence ID" value="GAA1638792.1"/>
    <property type="molecule type" value="Genomic_DNA"/>
</dbReference>
<dbReference type="PANTHER" id="PTHR31157:SF1">
    <property type="entry name" value="SCP DOMAIN-CONTAINING PROTEIN"/>
    <property type="match status" value="1"/>
</dbReference>
<evidence type="ECO:0000256" key="1">
    <source>
        <dbReference type="SAM" id="SignalP"/>
    </source>
</evidence>
<dbReference type="Proteomes" id="UP001500064">
    <property type="component" value="Unassembled WGS sequence"/>
</dbReference>
<protein>
    <recommendedName>
        <fullName evidence="2">SCP domain-containing protein</fullName>
    </recommendedName>
</protein>
<evidence type="ECO:0000259" key="2">
    <source>
        <dbReference type="Pfam" id="PF00188"/>
    </source>
</evidence>
<reference evidence="3 4" key="1">
    <citation type="journal article" date="2019" name="Int. J. Syst. Evol. Microbiol.">
        <title>The Global Catalogue of Microorganisms (GCM) 10K type strain sequencing project: providing services to taxonomists for standard genome sequencing and annotation.</title>
        <authorList>
            <consortium name="The Broad Institute Genomics Platform"/>
            <consortium name="The Broad Institute Genome Sequencing Center for Infectious Disease"/>
            <person name="Wu L."/>
            <person name="Ma J."/>
        </authorList>
    </citation>
    <scope>NUCLEOTIDE SEQUENCE [LARGE SCALE GENOMIC DNA]</scope>
    <source>
        <strain evidence="3 4">JCM 13929</strain>
    </source>
</reference>
<dbReference type="InterPro" id="IPR035940">
    <property type="entry name" value="CAP_sf"/>
</dbReference>
<evidence type="ECO:0000313" key="4">
    <source>
        <dbReference type="Proteomes" id="UP001500064"/>
    </source>
</evidence>
<feature type="signal peptide" evidence="1">
    <location>
        <begin position="1"/>
        <end position="27"/>
    </location>
</feature>
<organism evidence="3 4">
    <name type="scientific">Nonomuraea maheshkhaliensis</name>
    <dbReference type="NCBI Taxonomy" id="419590"/>
    <lineage>
        <taxon>Bacteria</taxon>
        <taxon>Bacillati</taxon>
        <taxon>Actinomycetota</taxon>
        <taxon>Actinomycetes</taxon>
        <taxon>Streptosporangiales</taxon>
        <taxon>Streptosporangiaceae</taxon>
        <taxon>Nonomuraea</taxon>
    </lineage>
</organism>
<feature type="domain" description="SCP" evidence="2">
    <location>
        <begin position="45"/>
        <end position="163"/>
    </location>
</feature>
<evidence type="ECO:0000313" key="3">
    <source>
        <dbReference type="EMBL" id="GAA1638792.1"/>
    </source>
</evidence>
<dbReference type="Pfam" id="PF00188">
    <property type="entry name" value="CAP"/>
    <property type="match status" value="1"/>
</dbReference>
<gene>
    <name evidence="3" type="ORF">GCM10009733_039920</name>
</gene>
<dbReference type="Gene3D" id="3.40.33.10">
    <property type="entry name" value="CAP"/>
    <property type="match status" value="1"/>
</dbReference>
<keyword evidence="4" id="KW-1185">Reference proteome</keyword>
<proteinExistence type="predicted"/>
<dbReference type="InterPro" id="IPR014044">
    <property type="entry name" value="CAP_dom"/>
</dbReference>
<comment type="caution">
    <text evidence="3">The sequence shown here is derived from an EMBL/GenBank/DDBJ whole genome shotgun (WGS) entry which is preliminary data.</text>
</comment>
<dbReference type="SUPFAM" id="SSF55797">
    <property type="entry name" value="PR-1-like"/>
    <property type="match status" value="1"/>
</dbReference>
<name>A0ABN2FB53_9ACTN</name>
<dbReference type="CDD" id="cd05379">
    <property type="entry name" value="CAP_bacterial"/>
    <property type="match status" value="1"/>
</dbReference>
<accession>A0ABN2FB53</accession>
<feature type="chain" id="PRO_5045122575" description="SCP domain-containing protein" evidence="1">
    <location>
        <begin position="28"/>
        <end position="165"/>
    </location>
</feature>
<keyword evidence="1" id="KW-0732">Signal</keyword>
<dbReference type="PANTHER" id="PTHR31157">
    <property type="entry name" value="SCP DOMAIN-CONTAINING PROTEIN"/>
    <property type="match status" value="1"/>
</dbReference>